<keyword evidence="4" id="KW-1185">Reference proteome</keyword>
<evidence type="ECO:0000256" key="1">
    <source>
        <dbReference type="SAM" id="MobiDB-lite"/>
    </source>
</evidence>
<protein>
    <recommendedName>
        <fullName evidence="2">Enoyl reductase (ER) domain-containing protein</fullName>
    </recommendedName>
</protein>
<dbReference type="SMR" id="A0A482XHT2"/>
<dbReference type="InterPro" id="IPR020843">
    <property type="entry name" value="ER"/>
</dbReference>
<evidence type="ECO:0000259" key="2">
    <source>
        <dbReference type="SMART" id="SM00829"/>
    </source>
</evidence>
<dbReference type="GO" id="GO:0016491">
    <property type="term" value="F:oxidoreductase activity"/>
    <property type="evidence" value="ECO:0007669"/>
    <property type="project" value="InterPro"/>
</dbReference>
<dbReference type="Proteomes" id="UP000291343">
    <property type="component" value="Unassembled WGS sequence"/>
</dbReference>
<comment type="caution">
    <text evidence="3">The sequence shown here is derived from an EMBL/GenBank/DDBJ whole genome shotgun (WGS) entry which is preliminary data.</text>
</comment>
<evidence type="ECO:0000313" key="3">
    <source>
        <dbReference type="EMBL" id="RZF45373.1"/>
    </source>
</evidence>
<proteinExistence type="predicted"/>
<dbReference type="SMART" id="SM00829">
    <property type="entry name" value="PKS_ER"/>
    <property type="match status" value="1"/>
</dbReference>
<feature type="domain" description="Enoyl reductase (ER)" evidence="2">
    <location>
        <begin position="117"/>
        <end position="437"/>
    </location>
</feature>
<dbReference type="EMBL" id="QKKF02009244">
    <property type="protein sequence ID" value="RZF45373.1"/>
    <property type="molecule type" value="Genomic_DNA"/>
</dbReference>
<dbReference type="InterPro" id="IPR013154">
    <property type="entry name" value="ADH-like_N"/>
</dbReference>
<dbReference type="PANTHER" id="PTHR43677:SF4">
    <property type="entry name" value="QUINONE OXIDOREDUCTASE-LIKE PROTEIN 2"/>
    <property type="match status" value="1"/>
</dbReference>
<dbReference type="Gene3D" id="3.90.180.10">
    <property type="entry name" value="Medium-chain alcohol dehydrogenases, catalytic domain"/>
    <property type="match status" value="1"/>
</dbReference>
<dbReference type="InterPro" id="IPR051397">
    <property type="entry name" value="Zn-ADH-like_protein"/>
</dbReference>
<reference evidence="3 4" key="1">
    <citation type="journal article" date="2017" name="Gigascience">
        <title>Genome sequence of the small brown planthopper, Laodelphax striatellus.</title>
        <authorList>
            <person name="Zhu J."/>
            <person name="Jiang F."/>
            <person name="Wang X."/>
            <person name="Yang P."/>
            <person name="Bao Y."/>
            <person name="Zhao W."/>
            <person name="Wang W."/>
            <person name="Lu H."/>
            <person name="Wang Q."/>
            <person name="Cui N."/>
            <person name="Li J."/>
            <person name="Chen X."/>
            <person name="Luo L."/>
            <person name="Yu J."/>
            <person name="Kang L."/>
            <person name="Cui F."/>
        </authorList>
    </citation>
    <scope>NUCLEOTIDE SEQUENCE [LARGE SCALE GENOMIC DNA]</scope>
    <source>
        <strain evidence="3">Lst14</strain>
    </source>
</reference>
<organism evidence="3 4">
    <name type="scientific">Laodelphax striatellus</name>
    <name type="common">Small brown planthopper</name>
    <name type="synonym">Delphax striatella</name>
    <dbReference type="NCBI Taxonomy" id="195883"/>
    <lineage>
        <taxon>Eukaryota</taxon>
        <taxon>Metazoa</taxon>
        <taxon>Ecdysozoa</taxon>
        <taxon>Arthropoda</taxon>
        <taxon>Hexapoda</taxon>
        <taxon>Insecta</taxon>
        <taxon>Pterygota</taxon>
        <taxon>Neoptera</taxon>
        <taxon>Paraneoptera</taxon>
        <taxon>Hemiptera</taxon>
        <taxon>Auchenorrhyncha</taxon>
        <taxon>Fulgoroidea</taxon>
        <taxon>Delphacidae</taxon>
        <taxon>Criomorphinae</taxon>
        <taxon>Laodelphax</taxon>
    </lineage>
</organism>
<accession>A0A482XHT2</accession>
<feature type="compositionally biased region" description="Basic residues" evidence="1">
    <location>
        <begin position="1"/>
        <end position="21"/>
    </location>
</feature>
<dbReference type="OrthoDB" id="203908at2759"/>
<feature type="compositionally biased region" description="Polar residues" evidence="1">
    <location>
        <begin position="45"/>
        <end position="56"/>
    </location>
</feature>
<dbReference type="AlphaFoldDB" id="A0A482XHT2"/>
<dbReference type="STRING" id="195883.A0A482XHT2"/>
<dbReference type="Pfam" id="PF13602">
    <property type="entry name" value="ADH_zinc_N_2"/>
    <property type="match status" value="1"/>
</dbReference>
<sequence>MPRSTRIFKKRKGPVGIHRRREQQTLQQPPCDPKQRTSSKKLEGSLSSYEDQSSGMANKNQSFVYTDEKLQSFAKKITEEVLESDRFNNAQPDLSVTAGTFAILDKPSQPSSNSTDRIKPELKFETRSLPSLNPDDVQVKVFFGGLNFSDVYKYDGRFLQYTPLPLVLGMECSGKVEAVGSRVEEFKVGDYVVCYNSEGGLFGTKVIMHKTLCYKIEEKHLFISCLLPTAYMTAKLALYDIARMKEGMSVLFNGVSGSVGLAAADLVNNKSGRMYGTCSEQKVQTVQKISKVHEVFTYQQLEDNELKDISVDIVLDTHGGPAIKRCINVLKPFGTLVILGAAGVVSSSAEEEAAWLQAGSSIQSLDLITKNISVGGAHLGIALKQDPAYFKNSMDQIFAQLSSGAIKPVLQGVYYFNEVESAIKLLLQRKNIGKIVLRFI</sequence>
<dbReference type="InterPro" id="IPR036291">
    <property type="entry name" value="NAD(P)-bd_dom_sf"/>
</dbReference>
<dbReference type="InterPro" id="IPR011032">
    <property type="entry name" value="GroES-like_sf"/>
</dbReference>
<dbReference type="InParanoid" id="A0A482XHT2"/>
<dbReference type="SUPFAM" id="SSF51735">
    <property type="entry name" value="NAD(P)-binding Rossmann-fold domains"/>
    <property type="match status" value="1"/>
</dbReference>
<dbReference type="Pfam" id="PF08240">
    <property type="entry name" value="ADH_N"/>
    <property type="match status" value="1"/>
</dbReference>
<feature type="region of interest" description="Disordered" evidence="1">
    <location>
        <begin position="1"/>
        <end position="56"/>
    </location>
</feature>
<dbReference type="PANTHER" id="PTHR43677">
    <property type="entry name" value="SHORT-CHAIN DEHYDROGENASE/REDUCTASE"/>
    <property type="match status" value="1"/>
</dbReference>
<name>A0A482XHT2_LAOST</name>
<dbReference type="SUPFAM" id="SSF50129">
    <property type="entry name" value="GroES-like"/>
    <property type="match status" value="1"/>
</dbReference>
<dbReference type="Gene3D" id="3.40.50.720">
    <property type="entry name" value="NAD(P)-binding Rossmann-like Domain"/>
    <property type="match status" value="1"/>
</dbReference>
<gene>
    <name evidence="3" type="ORF">LSTR_LSTR002816</name>
</gene>
<evidence type="ECO:0000313" key="4">
    <source>
        <dbReference type="Proteomes" id="UP000291343"/>
    </source>
</evidence>